<dbReference type="PANTHER" id="PTHR14226:SF29">
    <property type="entry name" value="NEUROPATHY TARGET ESTERASE SWS"/>
    <property type="match status" value="1"/>
</dbReference>
<keyword evidence="3 5" id="KW-0442">Lipid degradation</keyword>
<feature type="active site" description="Proton acceptor" evidence="5">
    <location>
        <position position="295"/>
    </location>
</feature>
<dbReference type="InterPro" id="IPR002641">
    <property type="entry name" value="PNPLA_dom"/>
</dbReference>
<feature type="domain" description="PNPLA" evidence="6">
    <location>
        <begin position="115"/>
        <end position="308"/>
    </location>
</feature>
<keyword evidence="8" id="KW-1185">Reference proteome</keyword>
<sequence>MIPPTRCDCYKAHARLLRACADTDRQQFADRRRDIELRLAISGGAGGISDSDRCQFLGCTARRAEALVRQELCRHTSSEAEPRRGSAMGVAVRMRILALGLALSACAPAAAKTCLVLGGGGARGAAHIGVIKVIERERIPIDCVAGTSMGGVVGALYASGYSAADIEAVLDAIDWNRTLRDQPVRALLPMTRKRDELHYLLTTELGLGRDGKLRMPTGAVQGQQLELLLRRLFLPVSDVERFDDLPIPFRTIATDIGTGEGVVFDRGDLALAVRATMSVPGIFAPVDYQQRLLVDGGVVENVPISVARSMGATRVIAVDVGAGLLPKEKLTSSVAITLQTLSALMLRRTQEQLATLGPDDVLITPQLGDIGSAQFDHAMETVPLGQAAAEAALDRLRAFSVPEAEYEAWRAQHRRREFDPPLIDFLEVATQGSRAPERIERRLSNAAGKPLDTASLEQDINEAFAAGDYQRIGYRLVQRDGRTGLRILPEDKAWGPLFWHAGLTLSDDFSGRSNYQLSLEARLTGLNAEGGELRGRLEAGAVGGLRLDFRQPFGSLGQYLVQPYAQYRAYEQPLVLEPGTTLAEFRVRESTAGVELDWMPTPFWQGWLRAETGRDRISVHVGDPAQFEGGRNGWGALGAGVIRDTFDSVQFPKQGSRTQLAYTRITEALGADDDGDAAEVTWDKALTRGRHTVLLGLHGKSVFGDPRTIRTASFFGGLTYLSGFGEREVVGNHGVLARAVYYRRFGRLDALFSVPAYVGGSLEYGGAFADRNDINAGNLIVAGSVFMGVESPLGPIFLGYGRNDLDIDSFYLSFGSLLRAIE</sequence>
<evidence type="ECO:0000313" key="7">
    <source>
        <dbReference type="EMBL" id="MEZ0475589.1"/>
    </source>
</evidence>
<dbReference type="PROSITE" id="PS01237">
    <property type="entry name" value="UPF0028"/>
    <property type="match status" value="1"/>
</dbReference>
<evidence type="ECO:0000256" key="5">
    <source>
        <dbReference type="PROSITE-ProRule" id="PRU01161"/>
    </source>
</evidence>
<dbReference type="PANTHER" id="PTHR14226">
    <property type="entry name" value="NEUROPATHY TARGET ESTERASE/SWISS CHEESE D.MELANOGASTER"/>
    <property type="match status" value="1"/>
</dbReference>
<organism evidence="7 8">
    <name type="scientific">Luteimonas salinilitoris</name>
    <dbReference type="NCBI Taxonomy" id="3237697"/>
    <lineage>
        <taxon>Bacteria</taxon>
        <taxon>Pseudomonadati</taxon>
        <taxon>Pseudomonadota</taxon>
        <taxon>Gammaproteobacteria</taxon>
        <taxon>Lysobacterales</taxon>
        <taxon>Lysobacteraceae</taxon>
        <taxon>Luteimonas</taxon>
    </lineage>
</organism>
<evidence type="ECO:0000256" key="3">
    <source>
        <dbReference type="ARBA" id="ARBA00022963"/>
    </source>
</evidence>
<reference evidence="7 8" key="1">
    <citation type="submission" date="2024-07" db="EMBL/GenBank/DDBJ databases">
        <title>Luteimonas salilacus sp. nov., isolated from the shore soil of Salt Lake in Tibet of China.</title>
        <authorList>
            <person name="Zhang X."/>
            <person name="Li A."/>
        </authorList>
    </citation>
    <scope>NUCLEOTIDE SEQUENCE [LARGE SCALE GENOMIC DNA]</scope>
    <source>
        <strain evidence="7 8">B3-2-R+30</strain>
    </source>
</reference>
<gene>
    <name evidence="7" type="ORF">AB6713_13350</name>
</gene>
<dbReference type="Gene3D" id="2.40.160.50">
    <property type="entry name" value="membrane protein fhac: a member of the omp85/tpsb transporter family"/>
    <property type="match status" value="1"/>
</dbReference>
<accession>A0ABV4HS84</accession>
<dbReference type="InterPro" id="IPR050301">
    <property type="entry name" value="NTE"/>
</dbReference>
<feature type="short sequence motif" description="DGA/G" evidence="5">
    <location>
        <begin position="295"/>
        <end position="297"/>
    </location>
</feature>
<evidence type="ECO:0000259" key="6">
    <source>
        <dbReference type="PROSITE" id="PS51635"/>
    </source>
</evidence>
<dbReference type="Gene3D" id="3.40.1090.10">
    <property type="entry name" value="Cytosolic phospholipase A2 catalytic domain"/>
    <property type="match status" value="2"/>
</dbReference>
<comment type="similarity">
    <text evidence="1">Belongs to the NTE family.</text>
</comment>
<evidence type="ECO:0000256" key="1">
    <source>
        <dbReference type="ARBA" id="ARBA00006636"/>
    </source>
</evidence>
<keyword evidence="4 5" id="KW-0443">Lipid metabolism</keyword>
<name>A0ABV4HS84_9GAMM</name>
<comment type="caution">
    <text evidence="7">The sequence shown here is derived from an EMBL/GenBank/DDBJ whole genome shotgun (WGS) entry which is preliminary data.</text>
</comment>
<dbReference type="Pfam" id="PF01734">
    <property type="entry name" value="Patatin"/>
    <property type="match status" value="1"/>
</dbReference>
<dbReference type="InterPro" id="IPR001423">
    <property type="entry name" value="LysoPLipase_patatin_CS"/>
</dbReference>
<feature type="short sequence motif" description="GXSXG" evidence="5">
    <location>
        <begin position="146"/>
        <end position="150"/>
    </location>
</feature>
<dbReference type="RefSeq" id="WP_370563796.1">
    <property type="nucleotide sequence ID" value="NZ_JBFWIB010000005.1"/>
</dbReference>
<protein>
    <submittedName>
        <fullName evidence="7">Patatin-like phospholipase family protein</fullName>
    </submittedName>
</protein>
<proteinExistence type="inferred from homology"/>
<evidence type="ECO:0000313" key="8">
    <source>
        <dbReference type="Proteomes" id="UP001566331"/>
    </source>
</evidence>
<dbReference type="InterPro" id="IPR016035">
    <property type="entry name" value="Acyl_Trfase/lysoPLipase"/>
</dbReference>
<feature type="active site" description="Nucleophile" evidence="5">
    <location>
        <position position="148"/>
    </location>
</feature>
<evidence type="ECO:0000256" key="4">
    <source>
        <dbReference type="ARBA" id="ARBA00023098"/>
    </source>
</evidence>
<evidence type="ECO:0000256" key="2">
    <source>
        <dbReference type="ARBA" id="ARBA00022801"/>
    </source>
</evidence>
<dbReference type="SUPFAM" id="SSF52151">
    <property type="entry name" value="FabD/lysophospholipase-like"/>
    <property type="match status" value="1"/>
</dbReference>
<dbReference type="PROSITE" id="PS51635">
    <property type="entry name" value="PNPLA"/>
    <property type="match status" value="1"/>
</dbReference>
<dbReference type="Proteomes" id="UP001566331">
    <property type="component" value="Unassembled WGS sequence"/>
</dbReference>
<feature type="short sequence motif" description="GXGXXG" evidence="5">
    <location>
        <begin position="119"/>
        <end position="124"/>
    </location>
</feature>
<keyword evidence="2 5" id="KW-0378">Hydrolase</keyword>
<dbReference type="EMBL" id="JBFWIC010000018">
    <property type="protein sequence ID" value="MEZ0475589.1"/>
    <property type="molecule type" value="Genomic_DNA"/>
</dbReference>